<keyword evidence="7 15" id="KW-0548">Nucleotidyltransferase</keyword>
<dbReference type="Gene3D" id="3.40.50.620">
    <property type="entry name" value="HUPs"/>
    <property type="match status" value="1"/>
</dbReference>
<evidence type="ECO:0000313" key="17">
    <source>
        <dbReference type="EMBL" id="MET4685030.1"/>
    </source>
</evidence>
<dbReference type="InterPro" id="IPR015865">
    <property type="entry name" value="Riboflavin_kinase_bac/euk"/>
</dbReference>
<evidence type="ECO:0000256" key="2">
    <source>
        <dbReference type="ARBA" id="ARBA00004726"/>
    </source>
</evidence>
<keyword evidence="12" id="KW-0511">Multifunctional enzyme</keyword>
<dbReference type="PIRSF" id="PIRSF004491">
    <property type="entry name" value="FAD_Synth"/>
    <property type="match status" value="1"/>
</dbReference>
<comment type="similarity">
    <text evidence="15">Belongs to the ribF family.</text>
</comment>
<keyword evidence="4 15" id="KW-0285">Flavoprotein</keyword>
<dbReference type="InterPro" id="IPR014729">
    <property type="entry name" value="Rossmann-like_a/b/a_fold"/>
</dbReference>
<dbReference type="InterPro" id="IPR023468">
    <property type="entry name" value="Riboflavin_kinase"/>
</dbReference>
<keyword evidence="18" id="KW-1185">Reference proteome</keyword>
<dbReference type="SMART" id="SM00904">
    <property type="entry name" value="Flavokinase"/>
    <property type="match status" value="1"/>
</dbReference>
<dbReference type="GO" id="GO:0003919">
    <property type="term" value="F:FMN adenylyltransferase activity"/>
    <property type="evidence" value="ECO:0007669"/>
    <property type="project" value="UniProtKB-EC"/>
</dbReference>
<keyword evidence="10 15" id="KW-0274">FAD</keyword>
<dbReference type="SUPFAM" id="SSF52374">
    <property type="entry name" value="Nucleotidylyl transferase"/>
    <property type="match status" value="1"/>
</dbReference>
<dbReference type="NCBIfam" id="NF004160">
    <property type="entry name" value="PRK05627.1-3"/>
    <property type="match status" value="1"/>
</dbReference>
<evidence type="ECO:0000256" key="11">
    <source>
        <dbReference type="ARBA" id="ARBA00022840"/>
    </source>
</evidence>
<keyword evidence="9 15" id="KW-0418">Kinase</keyword>
<dbReference type="PANTHER" id="PTHR22749">
    <property type="entry name" value="RIBOFLAVIN KINASE/FMN ADENYLYLTRANSFERASE"/>
    <property type="match status" value="1"/>
</dbReference>
<comment type="function">
    <text evidence="1">Catalyzes the phosphorylation of riboflavin to FMN followed by the adenylation of FMN to FAD.</text>
</comment>
<dbReference type="CDD" id="cd02064">
    <property type="entry name" value="FAD_synthetase_N"/>
    <property type="match status" value="1"/>
</dbReference>
<keyword evidence="5 15" id="KW-0288">FMN</keyword>
<dbReference type="NCBIfam" id="TIGR00083">
    <property type="entry name" value="ribF"/>
    <property type="match status" value="1"/>
</dbReference>
<comment type="catalytic activity">
    <reaction evidence="13 15">
        <text>riboflavin + ATP = FMN + ADP + H(+)</text>
        <dbReference type="Rhea" id="RHEA:14357"/>
        <dbReference type="ChEBI" id="CHEBI:15378"/>
        <dbReference type="ChEBI" id="CHEBI:30616"/>
        <dbReference type="ChEBI" id="CHEBI:57986"/>
        <dbReference type="ChEBI" id="CHEBI:58210"/>
        <dbReference type="ChEBI" id="CHEBI:456216"/>
        <dbReference type="EC" id="2.7.1.26"/>
    </reaction>
</comment>
<dbReference type="InterPro" id="IPR002606">
    <property type="entry name" value="Riboflavin_kinase_bac"/>
</dbReference>
<keyword evidence="8 15" id="KW-0547">Nucleotide-binding</keyword>
<evidence type="ECO:0000256" key="5">
    <source>
        <dbReference type="ARBA" id="ARBA00022643"/>
    </source>
</evidence>
<evidence type="ECO:0000256" key="3">
    <source>
        <dbReference type="ARBA" id="ARBA00005201"/>
    </source>
</evidence>
<dbReference type="EC" id="2.7.7.2" evidence="15"/>
<feature type="domain" description="Riboflavin kinase" evidence="16">
    <location>
        <begin position="185"/>
        <end position="309"/>
    </location>
</feature>
<keyword evidence="11 15" id="KW-0067">ATP-binding</keyword>
<evidence type="ECO:0000256" key="14">
    <source>
        <dbReference type="ARBA" id="ARBA00049494"/>
    </source>
</evidence>
<accession>A0ABV2RF06</accession>
<comment type="pathway">
    <text evidence="2 15">Cofactor biosynthesis; FAD biosynthesis; FAD from FMN: step 1/1.</text>
</comment>
<organism evidence="17 18">
    <name type="scientific">Brevundimonas faecalis</name>
    <dbReference type="NCBI Taxonomy" id="947378"/>
    <lineage>
        <taxon>Bacteria</taxon>
        <taxon>Pseudomonadati</taxon>
        <taxon>Pseudomonadota</taxon>
        <taxon>Alphaproteobacteria</taxon>
        <taxon>Caulobacterales</taxon>
        <taxon>Caulobacteraceae</taxon>
        <taxon>Brevundimonas</taxon>
    </lineage>
</organism>
<evidence type="ECO:0000256" key="9">
    <source>
        <dbReference type="ARBA" id="ARBA00022777"/>
    </source>
</evidence>
<dbReference type="InterPro" id="IPR015864">
    <property type="entry name" value="FAD_synthase"/>
</dbReference>
<gene>
    <name evidence="17" type="ORF">ABIE19_002979</name>
</gene>
<dbReference type="EC" id="2.7.1.26" evidence="15"/>
<evidence type="ECO:0000259" key="16">
    <source>
        <dbReference type="SMART" id="SM00904"/>
    </source>
</evidence>
<dbReference type="SUPFAM" id="SSF82114">
    <property type="entry name" value="Riboflavin kinase-like"/>
    <property type="match status" value="1"/>
</dbReference>
<evidence type="ECO:0000313" key="18">
    <source>
        <dbReference type="Proteomes" id="UP001549313"/>
    </source>
</evidence>
<dbReference type="PANTHER" id="PTHR22749:SF6">
    <property type="entry name" value="RIBOFLAVIN KINASE"/>
    <property type="match status" value="1"/>
</dbReference>
<comment type="pathway">
    <text evidence="3 15">Cofactor biosynthesis; FMN biosynthesis; FMN from riboflavin (ATP route): step 1/1.</text>
</comment>
<comment type="caution">
    <text evidence="17">The sequence shown here is derived from an EMBL/GenBank/DDBJ whole genome shotgun (WGS) entry which is preliminary data.</text>
</comment>
<evidence type="ECO:0000256" key="4">
    <source>
        <dbReference type="ARBA" id="ARBA00022630"/>
    </source>
</evidence>
<dbReference type="Gene3D" id="2.40.30.30">
    <property type="entry name" value="Riboflavin kinase-like"/>
    <property type="match status" value="1"/>
</dbReference>
<comment type="catalytic activity">
    <reaction evidence="14 15">
        <text>FMN + ATP + H(+) = FAD + diphosphate</text>
        <dbReference type="Rhea" id="RHEA:17237"/>
        <dbReference type="ChEBI" id="CHEBI:15378"/>
        <dbReference type="ChEBI" id="CHEBI:30616"/>
        <dbReference type="ChEBI" id="CHEBI:33019"/>
        <dbReference type="ChEBI" id="CHEBI:57692"/>
        <dbReference type="ChEBI" id="CHEBI:58210"/>
        <dbReference type="EC" id="2.7.7.2"/>
    </reaction>
</comment>
<evidence type="ECO:0000256" key="7">
    <source>
        <dbReference type="ARBA" id="ARBA00022695"/>
    </source>
</evidence>
<sequence>MVEMIRDWRGLSEAQKGAAVAVGAFDGVHRGHQAVIASAREAAQRLGVPLGVVSFDPHPRRLFQPDAAPFRLMTPDQMARAMAPLGVDRLYLIPFDREMAAMTDEAFARQVLHEGLGIAHAAVGFDFTYGRGRTGSPEGLRRHGHELDFSVSVTNRIDDASGLKLSSSAVREALKAGDMARAAAILGRPFAIEGEVIHGDKRGRTIGVPTANVALGEYMRPAYGVYATRTRLPDGRVVKGVANLGVRPMFEIEEPLLEVWLLDFDESLYGQTLETELVAFLRGEMKFDGLDALKVQIEADAAAARAVLG</sequence>
<evidence type="ECO:0000256" key="8">
    <source>
        <dbReference type="ARBA" id="ARBA00022741"/>
    </source>
</evidence>
<evidence type="ECO:0000256" key="6">
    <source>
        <dbReference type="ARBA" id="ARBA00022679"/>
    </source>
</evidence>
<evidence type="ECO:0000256" key="13">
    <source>
        <dbReference type="ARBA" id="ARBA00047880"/>
    </source>
</evidence>
<keyword evidence="6 15" id="KW-0808">Transferase</keyword>
<dbReference type="Pfam" id="PF06574">
    <property type="entry name" value="FAD_syn"/>
    <property type="match status" value="1"/>
</dbReference>
<protein>
    <recommendedName>
        <fullName evidence="15">Riboflavin biosynthesis protein</fullName>
    </recommendedName>
    <domain>
        <recommendedName>
            <fullName evidence="15">Riboflavin kinase</fullName>
            <ecNumber evidence="15">2.7.1.26</ecNumber>
        </recommendedName>
        <alternativeName>
            <fullName evidence="15">Flavokinase</fullName>
        </alternativeName>
    </domain>
    <domain>
        <recommendedName>
            <fullName evidence="15">FMN adenylyltransferase</fullName>
            <ecNumber evidence="15">2.7.7.2</ecNumber>
        </recommendedName>
        <alternativeName>
            <fullName evidence="15">FAD pyrophosphorylase</fullName>
        </alternativeName>
        <alternativeName>
            <fullName evidence="15">FAD synthase</fullName>
        </alternativeName>
    </domain>
</protein>
<evidence type="ECO:0000256" key="10">
    <source>
        <dbReference type="ARBA" id="ARBA00022827"/>
    </source>
</evidence>
<evidence type="ECO:0000256" key="12">
    <source>
        <dbReference type="ARBA" id="ARBA00023268"/>
    </source>
</evidence>
<evidence type="ECO:0000256" key="15">
    <source>
        <dbReference type="PIRNR" id="PIRNR004491"/>
    </source>
</evidence>
<reference evidence="17 18" key="1">
    <citation type="submission" date="2024-06" db="EMBL/GenBank/DDBJ databases">
        <title>Sorghum-associated microbial communities from plants grown in Nebraska, USA.</title>
        <authorList>
            <person name="Schachtman D."/>
        </authorList>
    </citation>
    <scope>NUCLEOTIDE SEQUENCE [LARGE SCALE GENOMIC DNA]</scope>
    <source>
        <strain evidence="17 18">2814</strain>
    </source>
</reference>
<evidence type="ECO:0000256" key="1">
    <source>
        <dbReference type="ARBA" id="ARBA00002121"/>
    </source>
</evidence>
<dbReference type="InterPro" id="IPR023465">
    <property type="entry name" value="Riboflavin_kinase_dom_sf"/>
</dbReference>
<dbReference type="EMBL" id="JBEPTF010000004">
    <property type="protein sequence ID" value="MET4685030.1"/>
    <property type="molecule type" value="Genomic_DNA"/>
</dbReference>
<dbReference type="RefSeq" id="WP_354089990.1">
    <property type="nucleotide sequence ID" value="NZ_JBEPTF010000004.1"/>
</dbReference>
<proteinExistence type="inferred from homology"/>
<dbReference type="Proteomes" id="UP001549313">
    <property type="component" value="Unassembled WGS sequence"/>
</dbReference>
<dbReference type="GO" id="GO:0008531">
    <property type="term" value="F:riboflavin kinase activity"/>
    <property type="evidence" value="ECO:0007669"/>
    <property type="project" value="UniProtKB-EC"/>
</dbReference>
<dbReference type="Pfam" id="PF01687">
    <property type="entry name" value="Flavokinase"/>
    <property type="match status" value="1"/>
</dbReference>
<name>A0ABV2RF06_9CAUL</name>